<gene>
    <name evidence="2" type="ORF">C9J12_23895</name>
</gene>
<dbReference type="AlphaFoldDB" id="A0A2T3J8L7"/>
<keyword evidence="1" id="KW-0732">Signal</keyword>
<dbReference type="RefSeq" id="WP_107244997.1">
    <property type="nucleotide sequence ID" value="NZ_PYMJ01000035.1"/>
</dbReference>
<sequence length="321" mass="36157">MLKKAIILISVGVSFCTQATPLLTKAEQEQVSSVREQFNDTAELQKLTKVNSSIFTLTNQTSQLKASIVNERKAYQEYQQKLSKEMLSGTEENTNYYFESMKKTSNKIKTSNDTIHKNTTLVAQYNTELEKLNHSIRQSKNVYSDKLTAIKNSVVTRIKTEFSKPLPIKIDGKLQCSPYESIRACFESKQTTSKLVNDAIESRFGQIDITSSTNQFTVNSARMDFEGNVDYNVSFNLFVQYNEQINAQIMKEVGINSFDIMLVSNKDAVFYIDGLPVGNGNNVSVKVSKGKYSILAKFDDKQESSIQNITSPVSLTYNFSS</sequence>
<keyword evidence="3" id="KW-1185">Reference proteome</keyword>
<evidence type="ECO:0008006" key="4">
    <source>
        <dbReference type="Google" id="ProtNLM"/>
    </source>
</evidence>
<feature type="signal peptide" evidence="1">
    <location>
        <begin position="1"/>
        <end position="19"/>
    </location>
</feature>
<evidence type="ECO:0000313" key="2">
    <source>
        <dbReference type="EMBL" id="PSU45130.1"/>
    </source>
</evidence>
<organism evidence="2 3">
    <name type="scientific">Photobacterium frigidiphilum</name>
    <dbReference type="NCBI Taxonomy" id="264736"/>
    <lineage>
        <taxon>Bacteria</taxon>
        <taxon>Pseudomonadati</taxon>
        <taxon>Pseudomonadota</taxon>
        <taxon>Gammaproteobacteria</taxon>
        <taxon>Vibrionales</taxon>
        <taxon>Vibrionaceae</taxon>
        <taxon>Photobacterium</taxon>
    </lineage>
</organism>
<reference evidence="2 3" key="1">
    <citation type="submission" date="2018-01" db="EMBL/GenBank/DDBJ databases">
        <title>Whole genome sequencing of Histamine producing bacteria.</title>
        <authorList>
            <person name="Butler K."/>
        </authorList>
    </citation>
    <scope>NUCLEOTIDE SEQUENCE [LARGE SCALE GENOMIC DNA]</scope>
    <source>
        <strain evidence="2 3">JCM 12947</strain>
    </source>
</reference>
<evidence type="ECO:0000256" key="1">
    <source>
        <dbReference type="SAM" id="SignalP"/>
    </source>
</evidence>
<dbReference type="EMBL" id="PYMJ01000035">
    <property type="protein sequence ID" value="PSU45130.1"/>
    <property type="molecule type" value="Genomic_DNA"/>
</dbReference>
<comment type="caution">
    <text evidence="2">The sequence shown here is derived from an EMBL/GenBank/DDBJ whole genome shotgun (WGS) entry which is preliminary data.</text>
</comment>
<evidence type="ECO:0000313" key="3">
    <source>
        <dbReference type="Proteomes" id="UP000240987"/>
    </source>
</evidence>
<dbReference type="OrthoDB" id="5810809at2"/>
<accession>A0A2T3J8L7</accession>
<feature type="chain" id="PRO_5015659719" description="PEGA domain-containing protein" evidence="1">
    <location>
        <begin position="20"/>
        <end position="321"/>
    </location>
</feature>
<protein>
    <recommendedName>
        <fullName evidence="4">PEGA domain-containing protein</fullName>
    </recommendedName>
</protein>
<name>A0A2T3J8L7_9GAMM</name>
<dbReference type="Proteomes" id="UP000240987">
    <property type="component" value="Unassembled WGS sequence"/>
</dbReference>
<proteinExistence type="predicted"/>